<dbReference type="PANTHER" id="PTHR33491">
    <property type="entry name" value="OSJNBA0016N04.9 PROTEIN"/>
    <property type="match status" value="1"/>
</dbReference>
<dbReference type="Pfam" id="PF13947">
    <property type="entry name" value="GUB_WAK_bind"/>
    <property type="match status" value="1"/>
</dbReference>
<keyword evidence="4" id="KW-0732">Signal</keyword>
<evidence type="ECO:0000256" key="6">
    <source>
        <dbReference type="ARBA" id="ARBA00023180"/>
    </source>
</evidence>
<comment type="caution">
    <text evidence="9">The sequence shown here is derived from an EMBL/GenBank/DDBJ whole genome shotgun (WGS) entry which is preliminary data.</text>
</comment>
<gene>
    <name evidence="9" type="ORF">DCAF_LOCUS11364</name>
</gene>
<accession>A0AAV1RIX4</accession>
<dbReference type="EMBL" id="CAWUPB010000994">
    <property type="protein sequence ID" value="CAK7336356.1"/>
    <property type="molecule type" value="Genomic_DNA"/>
</dbReference>
<keyword evidence="2" id="KW-0418">Kinase</keyword>
<dbReference type="GO" id="GO:0016020">
    <property type="term" value="C:membrane"/>
    <property type="evidence" value="ECO:0007669"/>
    <property type="project" value="UniProtKB-SubCell"/>
</dbReference>
<name>A0AAV1RIX4_9ROSI</name>
<feature type="domain" description="Wall-associated receptor kinase galacturonan-binding" evidence="8">
    <location>
        <begin position="11"/>
        <end position="67"/>
    </location>
</feature>
<dbReference type="InterPro" id="IPR013695">
    <property type="entry name" value="WAK"/>
</dbReference>
<evidence type="ECO:0000256" key="4">
    <source>
        <dbReference type="ARBA" id="ARBA00022729"/>
    </source>
</evidence>
<evidence type="ECO:0000256" key="5">
    <source>
        <dbReference type="ARBA" id="ARBA00023157"/>
    </source>
</evidence>
<evidence type="ECO:0000259" key="8">
    <source>
        <dbReference type="Pfam" id="PF13947"/>
    </source>
</evidence>
<protein>
    <recommendedName>
        <fullName evidence="11">Wall-associated receptor kinase galacturonan-binding domain-containing protein</fullName>
    </recommendedName>
</protein>
<proteinExistence type="predicted"/>
<comment type="subcellular location">
    <subcellularLocation>
        <location evidence="1">Membrane</location>
        <topology evidence="1">Single-pass type I membrane protein</topology>
    </subcellularLocation>
</comment>
<dbReference type="InterPro" id="IPR025287">
    <property type="entry name" value="WAK_GUB"/>
</dbReference>
<keyword evidence="5" id="KW-1015">Disulfide bond</keyword>
<dbReference type="GO" id="GO:0004674">
    <property type="term" value="F:protein serine/threonine kinase activity"/>
    <property type="evidence" value="ECO:0007669"/>
    <property type="project" value="UniProtKB-KW"/>
</dbReference>
<reference evidence="9 10" key="1">
    <citation type="submission" date="2024-01" db="EMBL/GenBank/DDBJ databases">
        <authorList>
            <person name="Waweru B."/>
        </authorList>
    </citation>
    <scope>NUCLEOTIDE SEQUENCE [LARGE SCALE GENOMIC DNA]</scope>
</reference>
<dbReference type="Proteomes" id="UP001314170">
    <property type="component" value="Unassembled WGS sequence"/>
</dbReference>
<dbReference type="AlphaFoldDB" id="A0AAV1RIX4"/>
<evidence type="ECO:0000256" key="3">
    <source>
        <dbReference type="ARBA" id="ARBA00022679"/>
    </source>
</evidence>
<keyword evidence="3" id="KW-0808">Transferase</keyword>
<evidence type="ECO:0000259" key="7">
    <source>
        <dbReference type="Pfam" id="PF08488"/>
    </source>
</evidence>
<sequence length="261" mass="28627">MAVAPIARPNCLDSCGQNISIPFPFGIGTGCYLDKQFEIECNQTAKPPRAYIRSIKLEVVNISVDRGAAIVKGPIISFNSSGRQAGLPVNLTGTPFIFSYRNVFVAMGCNTRAVMTDIQPYLIGCESTCKDQSANVNLLGTDFCSGKNCCASSISSFVQVFNPRLEALDDNQGKNGRWWAFLASDEWFTSNKTDSLAVPYMDYVPMELFWIASNLDLEKSPVHCELRNDNRSLAAGCHCYMDSYEGNPYLKSGCTARKGKG</sequence>
<organism evidence="9 10">
    <name type="scientific">Dovyalis caffra</name>
    <dbReference type="NCBI Taxonomy" id="77055"/>
    <lineage>
        <taxon>Eukaryota</taxon>
        <taxon>Viridiplantae</taxon>
        <taxon>Streptophyta</taxon>
        <taxon>Embryophyta</taxon>
        <taxon>Tracheophyta</taxon>
        <taxon>Spermatophyta</taxon>
        <taxon>Magnoliopsida</taxon>
        <taxon>eudicotyledons</taxon>
        <taxon>Gunneridae</taxon>
        <taxon>Pentapetalae</taxon>
        <taxon>rosids</taxon>
        <taxon>fabids</taxon>
        <taxon>Malpighiales</taxon>
        <taxon>Salicaceae</taxon>
        <taxon>Flacourtieae</taxon>
        <taxon>Dovyalis</taxon>
    </lineage>
</organism>
<dbReference type="GO" id="GO:0030247">
    <property type="term" value="F:polysaccharide binding"/>
    <property type="evidence" value="ECO:0007669"/>
    <property type="project" value="InterPro"/>
</dbReference>
<keyword evidence="10" id="KW-1185">Reference proteome</keyword>
<evidence type="ECO:0000313" key="10">
    <source>
        <dbReference type="Proteomes" id="UP001314170"/>
    </source>
</evidence>
<evidence type="ECO:0000256" key="1">
    <source>
        <dbReference type="ARBA" id="ARBA00004479"/>
    </source>
</evidence>
<feature type="domain" description="Wall-associated receptor kinase" evidence="7">
    <location>
        <begin position="143"/>
        <end position="212"/>
    </location>
</feature>
<keyword evidence="6" id="KW-0325">Glycoprotein</keyword>
<evidence type="ECO:0008006" key="11">
    <source>
        <dbReference type="Google" id="ProtNLM"/>
    </source>
</evidence>
<dbReference type="Pfam" id="PF08488">
    <property type="entry name" value="WAK"/>
    <property type="match status" value="1"/>
</dbReference>
<keyword evidence="2" id="KW-0723">Serine/threonine-protein kinase</keyword>
<evidence type="ECO:0000256" key="2">
    <source>
        <dbReference type="ARBA" id="ARBA00022527"/>
    </source>
</evidence>
<evidence type="ECO:0000313" key="9">
    <source>
        <dbReference type="EMBL" id="CAK7336356.1"/>
    </source>
</evidence>